<evidence type="ECO:0000313" key="1">
    <source>
        <dbReference type="EMBL" id="QSB16322.1"/>
    </source>
</evidence>
<dbReference type="Proteomes" id="UP000662857">
    <property type="component" value="Chromosome"/>
</dbReference>
<dbReference type="RefSeq" id="WP_239678530.1">
    <property type="nucleotide sequence ID" value="NZ_CP070499.1"/>
</dbReference>
<dbReference type="EMBL" id="CP070499">
    <property type="protein sequence ID" value="QSB16322.1"/>
    <property type="molecule type" value="Genomic_DNA"/>
</dbReference>
<evidence type="ECO:0000313" key="2">
    <source>
        <dbReference type="Proteomes" id="UP000662857"/>
    </source>
</evidence>
<accession>A0A895YJW0</accession>
<name>A0A895YJW0_9ACTN</name>
<organism evidence="1 2">
    <name type="scientific">Natronosporangium hydrolyticum</name>
    <dbReference type="NCBI Taxonomy" id="2811111"/>
    <lineage>
        <taxon>Bacteria</taxon>
        <taxon>Bacillati</taxon>
        <taxon>Actinomycetota</taxon>
        <taxon>Actinomycetes</taxon>
        <taxon>Micromonosporales</taxon>
        <taxon>Micromonosporaceae</taxon>
        <taxon>Natronosporangium</taxon>
    </lineage>
</organism>
<dbReference type="KEGG" id="nhy:JQS43_08545"/>
<dbReference type="AlphaFoldDB" id="A0A895YJW0"/>
<keyword evidence="2" id="KW-1185">Reference proteome</keyword>
<protein>
    <submittedName>
        <fullName evidence="1">Uncharacterized protein</fullName>
    </submittedName>
</protein>
<reference evidence="1" key="1">
    <citation type="submission" date="2021-02" db="EMBL/GenBank/DDBJ databases">
        <title>Natrosporangium hydrolyticum gen. nov., sp. nov, a haloalkaliphilic actinobacterium from a soda solonchak soil.</title>
        <authorList>
            <person name="Sorokin D.Y."/>
            <person name="Khijniak T.V."/>
            <person name="Zakharycheva A.P."/>
            <person name="Boueva O.V."/>
            <person name="Ariskina E.V."/>
            <person name="Hahnke R.L."/>
            <person name="Bunk B."/>
            <person name="Sproer C."/>
            <person name="Schumann P."/>
            <person name="Evtushenko L.I."/>
            <person name="Kublanov I.V."/>
        </authorList>
    </citation>
    <scope>NUCLEOTIDE SEQUENCE</scope>
    <source>
        <strain evidence="1">DSM 106523</strain>
    </source>
</reference>
<sequence length="313" mass="33464">MWLGEVAGQVLGVVAFAPADEYSDTWIVEITGAPGDLEVTEARNFRAGVTNFIEDTEVLPIRSAGVGPRYLVSAFVDEVYVDGVTAAVDDGLTEPVRVPDCELVEVVLDIRGSRPIAYGDWGAAVPSPIYPLFFARGAEGPEITDVARVQGFDTCAEAESGGWLTVAREVLAPETPAVVGWREVARIDSGLLGGTLAALRLIASGNRERAIVVMWRPESGDAPAFSTAQLTPSSVDNPMIFTIDAPEGRLGVVTYQTGVSVTPEREFTEVDIPTEADLLVAEPGVIVVALPDHEIEISYTRNGEREQVRVEAP</sequence>
<proteinExistence type="predicted"/>
<gene>
    <name evidence="1" type="ORF">JQS43_08545</name>
</gene>